<evidence type="ECO:0000259" key="10">
    <source>
        <dbReference type="Pfam" id="PF00724"/>
    </source>
</evidence>
<dbReference type="InterPro" id="IPR013785">
    <property type="entry name" value="Aldolase_TIM"/>
</dbReference>
<keyword evidence="4" id="KW-0285">Flavoprotein</keyword>
<evidence type="ECO:0000313" key="12">
    <source>
        <dbReference type="EMBL" id="SMX30712.1"/>
    </source>
</evidence>
<sequence length="674" mass="72127">MTNYPHLLAPLDLGFTTLKNRVLMGSMHTGLEERGDWNRVAEFYATRARGDVGLMVTGGMAPNPEGGVFPGAAGLFSDDDIANHRIVTDRVHEAGGKIAMQILHAGRYAYGPECVAPSPVKSPISPFPPKELDEAGIEKQIADMATAAARAREAGYDGVEVMGSEGYFLNQFLVTHTNKRTDRWGGSYENRMRLPLEVVRRVRAAVGDDFIVIYRLSMIDLVPNGSTFEEVVQLAKEVEKAGATIINTGIGWHEARVPTIATSVPRRAFSWVTKKLMGEVNIPVITSNRINTPEVAEAVLADGCANMVSMARPFLADPDFVAKAATGRSAEIAPCIACNQACLDHTFSGKISSCLVNPRACFETEVPIEPAEAAISIAVVGAGPAGLSTAITAAQRGHKVTLFDKAEAIGGQLNMARQVPGKEEFHGLVDWYATMVSRAGVELRLGQEVSADDLKGFDEVVVATGVLPRDPQIDGQDQPHVLNYIDVLRGKAKVGERVAVIGAGGIGFDMAEYLVTDESPTEDLPAWLAEWGVSDPAVHRGGLNPEGPKPDAAVREVTVLQRKAEKPGKRLGKTTGWIHRATLQAKGVKMIPGVNYERITPEGLEVSFGEARENPQLIEADTIVLCAGQVSDRSLADDLEKAGITPHVIGGADVASELDAKRAIDQGTRLAASL</sequence>
<protein>
    <submittedName>
        <fullName evidence="12">2,4-dienoyl-CoA reductase [NADPH]</fullName>
        <ecNumber evidence="12">1.3.1.34</ecNumber>
    </submittedName>
</protein>
<dbReference type="AlphaFoldDB" id="A0A238JLB4"/>
<feature type="domain" description="NADH:flavin oxidoreductase/NADH oxidase N-terminal" evidence="10">
    <location>
        <begin position="7"/>
        <end position="330"/>
    </location>
</feature>
<dbReference type="Pfam" id="PF07992">
    <property type="entry name" value="Pyr_redox_2"/>
    <property type="match status" value="1"/>
</dbReference>
<dbReference type="SUPFAM" id="SSF51905">
    <property type="entry name" value="FAD/NAD(P)-binding domain"/>
    <property type="match status" value="1"/>
</dbReference>
<evidence type="ECO:0000313" key="13">
    <source>
        <dbReference type="Proteomes" id="UP000202922"/>
    </source>
</evidence>
<evidence type="ECO:0000256" key="8">
    <source>
        <dbReference type="ARBA" id="ARBA00023004"/>
    </source>
</evidence>
<evidence type="ECO:0000256" key="4">
    <source>
        <dbReference type="ARBA" id="ARBA00022630"/>
    </source>
</evidence>
<dbReference type="InterPro" id="IPR036188">
    <property type="entry name" value="FAD/NAD-bd_sf"/>
</dbReference>
<dbReference type="PANTHER" id="PTHR42917">
    <property type="entry name" value="2,4-DIENOYL-COA REDUCTASE"/>
    <property type="match status" value="1"/>
</dbReference>
<dbReference type="Gene3D" id="3.40.50.720">
    <property type="entry name" value="NAD(P)-binding Rossmann-like Domain"/>
    <property type="match status" value="1"/>
</dbReference>
<gene>
    <name evidence="12" type="primary">fadH</name>
    <name evidence="12" type="ORF">COL8621_00073</name>
</gene>
<dbReference type="GO" id="GO:0010181">
    <property type="term" value="F:FMN binding"/>
    <property type="evidence" value="ECO:0007669"/>
    <property type="project" value="InterPro"/>
</dbReference>
<keyword evidence="13" id="KW-1185">Reference proteome</keyword>
<comment type="cofactor">
    <cofactor evidence="1">
        <name>FMN</name>
        <dbReference type="ChEBI" id="CHEBI:58210"/>
    </cofactor>
</comment>
<accession>A0A238JLB4</accession>
<comment type="similarity">
    <text evidence="3">In the N-terminal section; belongs to the NADH:flavin oxidoreductase/NADH oxidase family.</text>
</comment>
<dbReference type="GO" id="GO:0051536">
    <property type="term" value="F:iron-sulfur cluster binding"/>
    <property type="evidence" value="ECO:0007669"/>
    <property type="project" value="UniProtKB-KW"/>
</dbReference>
<feature type="domain" description="FAD/NAD(P)-binding" evidence="11">
    <location>
        <begin position="376"/>
        <end position="645"/>
    </location>
</feature>
<dbReference type="EC" id="1.3.1.34" evidence="12"/>
<dbReference type="InterPro" id="IPR051793">
    <property type="entry name" value="NADH:flavin_oxidoreductase"/>
</dbReference>
<dbReference type="RefSeq" id="WP_093965148.1">
    <property type="nucleotide sequence ID" value="NZ_FXYE01000001.1"/>
</dbReference>
<organism evidence="12 13">
    <name type="scientific">Actibacterium lipolyticum</name>
    <dbReference type="NCBI Taxonomy" id="1524263"/>
    <lineage>
        <taxon>Bacteria</taxon>
        <taxon>Pseudomonadati</taxon>
        <taxon>Pseudomonadota</taxon>
        <taxon>Alphaproteobacteria</taxon>
        <taxon>Rhodobacterales</taxon>
        <taxon>Roseobacteraceae</taxon>
        <taxon>Actibacterium</taxon>
    </lineage>
</organism>
<keyword evidence="7 12" id="KW-0560">Oxidoreductase</keyword>
<evidence type="ECO:0000256" key="2">
    <source>
        <dbReference type="ARBA" id="ARBA00001966"/>
    </source>
</evidence>
<evidence type="ECO:0000256" key="5">
    <source>
        <dbReference type="ARBA" id="ARBA00022643"/>
    </source>
</evidence>
<name>A0A238JLB4_9RHOB</name>
<evidence type="ECO:0000256" key="3">
    <source>
        <dbReference type="ARBA" id="ARBA00011048"/>
    </source>
</evidence>
<keyword evidence="6" id="KW-0479">Metal-binding</keyword>
<evidence type="ECO:0000256" key="6">
    <source>
        <dbReference type="ARBA" id="ARBA00022723"/>
    </source>
</evidence>
<dbReference type="InterPro" id="IPR001155">
    <property type="entry name" value="OxRdtase_FMN_N"/>
</dbReference>
<dbReference type="Proteomes" id="UP000202922">
    <property type="component" value="Unassembled WGS sequence"/>
</dbReference>
<dbReference type="PANTHER" id="PTHR42917:SF2">
    <property type="entry name" value="2,4-DIENOYL-COA REDUCTASE [(2E)-ENOYL-COA-PRODUCING]"/>
    <property type="match status" value="1"/>
</dbReference>
<dbReference type="OrthoDB" id="9784632at2"/>
<dbReference type="CDD" id="cd02930">
    <property type="entry name" value="DCR_FMN"/>
    <property type="match status" value="1"/>
</dbReference>
<evidence type="ECO:0000256" key="1">
    <source>
        <dbReference type="ARBA" id="ARBA00001917"/>
    </source>
</evidence>
<dbReference type="Gene3D" id="3.50.50.60">
    <property type="entry name" value="FAD/NAD(P)-binding domain"/>
    <property type="match status" value="1"/>
</dbReference>
<dbReference type="SUPFAM" id="SSF51395">
    <property type="entry name" value="FMN-linked oxidoreductases"/>
    <property type="match status" value="1"/>
</dbReference>
<dbReference type="GO" id="GO:0046872">
    <property type="term" value="F:metal ion binding"/>
    <property type="evidence" value="ECO:0007669"/>
    <property type="project" value="UniProtKB-KW"/>
</dbReference>
<dbReference type="EMBL" id="FXYE01000001">
    <property type="protein sequence ID" value="SMX30712.1"/>
    <property type="molecule type" value="Genomic_DNA"/>
</dbReference>
<evidence type="ECO:0000256" key="7">
    <source>
        <dbReference type="ARBA" id="ARBA00023002"/>
    </source>
</evidence>
<dbReference type="PRINTS" id="PR00368">
    <property type="entry name" value="FADPNR"/>
</dbReference>
<evidence type="ECO:0000256" key="9">
    <source>
        <dbReference type="ARBA" id="ARBA00023014"/>
    </source>
</evidence>
<dbReference type="GO" id="GO:0008670">
    <property type="term" value="F:2,4-dienoyl-CoA reductase (NADPH) activity"/>
    <property type="evidence" value="ECO:0007669"/>
    <property type="project" value="UniProtKB-EC"/>
</dbReference>
<reference evidence="13" key="1">
    <citation type="submission" date="2017-05" db="EMBL/GenBank/DDBJ databases">
        <authorList>
            <person name="Rodrigo-Torres L."/>
            <person name="Arahal R. D."/>
            <person name="Lucena T."/>
        </authorList>
    </citation>
    <scope>NUCLEOTIDE SEQUENCE [LARGE SCALE GENOMIC DNA]</scope>
    <source>
        <strain evidence="13">CECT 8621</strain>
    </source>
</reference>
<proteinExistence type="inferred from homology"/>
<keyword evidence="9" id="KW-0411">Iron-sulfur</keyword>
<dbReference type="Pfam" id="PF00724">
    <property type="entry name" value="Oxidored_FMN"/>
    <property type="match status" value="1"/>
</dbReference>
<keyword evidence="5" id="KW-0288">FMN</keyword>
<keyword evidence="8" id="KW-0408">Iron</keyword>
<dbReference type="InterPro" id="IPR023753">
    <property type="entry name" value="FAD/NAD-binding_dom"/>
</dbReference>
<comment type="cofactor">
    <cofactor evidence="2">
        <name>[4Fe-4S] cluster</name>
        <dbReference type="ChEBI" id="CHEBI:49883"/>
    </cofactor>
</comment>
<dbReference type="Gene3D" id="3.20.20.70">
    <property type="entry name" value="Aldolase class I"/>
    <property type="match status" value="1"/>
</dbReference>
<evidence type="ECO:0000259" key="11">
    <source>
        <dbReference type="Pfam" id="PF07992"/>
    </source>
</evidence>
<dbReference type="FunFam" id="3.20.20.70:FF:000082">
    <property type="entry name" value="NADPH-dependent 2,4-dienoyl-CoA reductase"/>
    <property type="match status" value="1"/>
</dbReference>
<dbReference type="SUPFAM" id="SSF51971">
    <property type="entry name" value="Nucleotide-binding domain"/>
    <property type="match status" value="1"/>
</dbReference>